<dbReference type="InterPro" id="IPR010982">
    <property type="entry name" value="Lambda_DNA-bd_dom_sf"/>
</dbReference>
<dbReference type="SMART" id="SM00354">
    <property type="entry name" value="HTH_LACI"/>
    <property type="match status" value="1"/>
</dbReference>
<organism evidence="1 2">
    <name type="scientific">Cnuibacter physcomitrellae</name>
    <dbReference type="NCBI Taxonomy" id="1619308"/>
    <lineage>
        <taxon>Bacteria</taxon>
        <taxon>Bacillati</taxon>
        <taxon>Actinomycetota</taxon>
        <taxon>Actinomycetes</taxon>
        <taxon>Micrococcales</taxon>
        <taxon>Microbacteriaceae</taxon>
        <taxon>Cnuibacter</taxon>
    </lineage>
</organism>
<dbReference type="CDD" id="cd01392">
    <property type="entry name" value="HTH_LacI"/>
    <property type="match status" value="1"/>
</dbReference>
<dbReference type="Gene3D" id="1.10.260.40">
    <property type="entry name" value="lambda repressor-like DNA-binding domains"/>
    <property type="match status" value="1"/>
</dbReference>
<dbReference type="Pfam" id="PF13377">
    <property type="entry name" value="Peripla_BP_3"/>
    <property type="match status" value="1"/>
</dbReference>
<dbReference type="InterPro" id="IPR028082">
    <property type="entry name" value="Peripla_BP_I"/>
</dbReference>
<dbReference type="InterPro" id="IPR046335">
    <property type="entry name" value="LacI/GalR-like_sensor"/>
</dbReference>
<dbReference type="EMBL" id="CP020715">
    <property type="protein sequence ID" value="ARJ06816.1"/>
    <property type="molecule type" value="Genomic_DNA"/>
</dbReference>
<accession>A0A1X9LNQ0</accession>
<reference evidence="1 2" key="1">
    <citation type="submission" date="2017-04" db="EMBL/GenBank/DDBJ databases">
        <authorList>
            <person name="Afonso C.L."/>
            <person name="Miller P.J."/>
            <person name="Scott M.A."/>
            <person name="Spackman E."/>
            <person name="Goraichik I."/>
            <person name="Dimitrov K.M."/>
            <person name="Suarez D.L."/>
            <person name="Swayne D.E."/>
        </authorList>
    </citation>
    <scope>NUCLEOTIDE SEQUENCE [LARGE SCALE GENOMIC DNA]</scope>
    <source>
        <strain evidence="2">XA(T)</strain>
    </source>
</reference>
<dbReference type="AlphaFoldDB" id="A0A1X9LNQ0"/>
<dbReference type="PANTHER" id="PTHR30146">
    <property type="entry name" value="LACI-RELATED TRANSCRIPTIONAL REPRESSOR"/>
    <property type="match status" value="1"/>
</dbReference>
<protein>
    <submittedName>
        <fullName evidence="1">Uncharacterized protein</fullName>
    </submittedName>
</protein>
<dbReference type="PROSITE" id="PS50932">
    <property type="entry name" value="HTH_LACI_2"/>
    <property type="match status" value="1"/>
</dbReference>
<name>A0A1X9LNQ0_9MICO</name>
<dbReference type="STRING" id="1619308.B5808_17505"/>
<dbReference type="SUPFAM" id="SSF47413">
    <property type="entry name" value="lambda repressor-like DNA-binding domains"/>
    <property type="match status" value="1"/>
</dbReference>
<dbReference type="SUPFAM" id="SSF53822">
    <property type="entry name" value="Periplasmic binding protein-like I"/>
    <property type="match status" value="1"/>
</dbReference>
<dbReference type="PRINTS" id="PR00036">
    <property type="entry name" value="HTHLACI"/>
</dbReference>
<dbReference type="GO" id="GO:0000976">
    <property type="term" value="F:transcription cis-regulatory region binding"/>
    <property type="evidence" value="ECO:0007669"/>
    <property type="project" value="TreeGrafter"/>
</dbReference>
<dbReference type="RefSeq" id="WP_085020954.1">
    <property type="nucleotide sequence ID" value="NZ_BMHD01000001.1"/>
</dbReference>
<dbReference type="CDD" id="cd01574">
    <property type="entry name" value="PBP1_LacI"/>
    <property type="match status" value="1"/>
</dbReference>
<keyword evidence="2" id="KW-1185">Reference proteome</keyword>
<dbReference type="Proteomes" id="UP000192775">
    <property type="component" value="Chromosome"/>
</dbReference>
<evidence type="ECO:0000313" key="1">
    <source>
        <dbReference type="EMBL" id="ARJ06816.1"/>
    </source>
</evidence>
<dbReference type="GO" id="GO:0003700">
    <property type="term" value="F:DNA-binding transcription factor activity"/>
    <property type="evidence" value="ECO:0007669"/>
    <property type="project" value="TreeGrafter"/>
</dbReference>
<evidence type="ECO:0000313" key="2">
    <source>
        <dbReference type="Proteomes" id="UP000192775"/>
    </source>
</evidence>
<dbReference type="PANTHER" id="PTHR30146:SF109">
    <property type="entry name" value="HTH-TYPE TRANSCRIPTIONAL REGULATOR GALS"/>
    <property type="match status" value="1"/>
</dbReference>
<dbReference type="Pfam" id="PF00356">
    <property type="entry name" value="LacI"/>
    <property type="match status" value="1"/>
</dbReference>
<dbReference type="PROSITE" id="PS00356">
    <property type="entry name" value="HTH_LACI_1"/>
    <property type="match status" value="1"/>
</dbReference>
<sequence>MTTPEARPPAEDGVSGVSIRDVARLAGVSHQTVSRVLNDHPSVRPATRERVRTVIAELGYTPSRAARSLSMRRSGVIGILATSSAEYGPASCIQAIETAARSHGYTVSVADTGGIGPTEVRSSLDHLLSQQIEALAVIAPHGEALTAVETLPRALPRVMLQAPGHGTHPGLAVDQAAGVGLAVAHLLELGHTSIAHIAGPSDWLDATARAAAFGAALDAAGLAPAAILEGDWSAGSGYRIGLELAARRHITAVFSSNDQMALGLLHALHEGGVRVPDDISVVGFDDIPEAAHFWPPLTTVRQDFAELGRRCVDRLLGLDADGPSVPIAPLLIPRRSTAPLP</sequence>
<dbReference type="Gene3D" id="3.40.50.2300">
    <property type="match status" value="2"/>
</dbReference>
<proteinExistence type="predicted"/>
<dbReference type="InterPro" id="IPR000843">
    <property type="entry name" value="HTH_LacI"/>
</dbReference>
<gene>
    <name evidence="1" type="ORF">B5808_17505</name>
</gene>
<dbReference type="KEGG" id="cphy:B5808_17505"/>